<protein>
    <submittedName>
        <fullName evidence="4">NUDIX hydrolase</fullName>
    </submittedName>
</protein>
<feature type="domain" description="Nudix hydrolase" evidence="3">
    <location>
        <begin position="36"/>
        <end position="166"/>
    </location>
</feature>
<evidence type="ECO:0000313" key="5">
    <source>
        <dbReference type="Proteomes" id="UP000006732"/>
    </source>
</evidence>
<reference evidence="4 5" key="1">
    <citation type="submission" date="2006-10" db="EMBL/GenBank/DDBJ databases">
        <title>Complete sequence of chromosome of Pelobacter propionicus DSM 2379.</title>
        <authorList>
            <consortium name="US DOE Joint Genome Institute"/>
            <person name="Copeland A."/>
            <person name="Lucas S."/>
            <person name="Lapidus A."/>
            <person name="Barry K."/>
            <person name="Detter J.C."/>
            <person name="Glavina del Rio T."/>
            <person name="Hammon N."/>
            <person name="Israni S."/>
            <person name="Dalin E."/>
            <person name="Tice H."/>
            <person name="Pitluck S."/>
            <person name="Saunders E."/>
            <person name="Brettin T."/>
            <person name="Bruce D."/>
            <person name="Han C."/>
            <person name="Tapia R."/>
            <person name="Schmutz J."/>
            <person name="Larimer F."/>
            <person name="Land M."/>
            <person name="Hauser L."/>
            <person name="Kyrpides N."/>
            <person name="Kim E."/>
            <person name="Lovley D."/>
            <person name="Richardson P."/>
        </authorList>
    </citation>
    <scope>NUCLEOTIDE SEQUENCE [LARGE SCALE GENOMIC DNA]</scope>
    <source>
        <strain evidence="5">DSM 2379 / NBRC 103807 / OttBd1</strain>
    </source>
</reference>
<dbReference type="EMBL" id="CP000482">
    <property type="protein sequence ID" value="ABL00764.1"/>
    <property type="molecule type" value="Genomic_DNA"/>
</dbReference>
<proteinExistence type="inferred from homology"/>
<evidence type="ECO:0000259" key="3">
    <source>
        <dbReference type="PROSITE" id="PS51462"/>
    </source>
</evidence>
<dbReference type="Proteomes" id="UP000006732">
    <property type="component" value="Chromosome"/>
</dbReference>
<dbReference type="PANTHER" id="PTHR43736">
    <property type="entry name" value="ADP-RIBOSE PYROPHOSPHATASE"/>
    <property type="match status" value="1"/>
</dbReference>
<organism evidence="4 5">
    <name type="scientific">Pelobacter propionicus (strain DSM 2379 / NBRC 103807 / OttBd1)</name>
    <dbReference type="NCBI Taxonomy" id="338966"/>
    <lineage>
        <taxon>Bacteria</taxon>
        <taxon>Pseudomonadati</taxon>
        <taxon>Thermodesulfobacteriota</taxon>
        <taxon>Desulfuromonadia</taxon>
        <taxon>Desulfuromonadales</taxon>
        <taxon>Desulfuromonadaceae</taxon>
        <taxon>Pelobacter</taxon>
    </lineage>
</organism>
<dbReference type="InterPro" id="IPR015797">
    <property type="entry name" value="NUDIX_hydrolase-like_dom_sf"/>
</dbReference>
<dbReference type="Pfam" id="PF00293">
    <property type="entry name" value="NUDIX"/>
    <property type="match status" value="1"/>
</dbReference>
<dbReference type="AlphaFoldDB" id="A1ATU3"/>
<dbReference type="InterPro" id="IPR020476">
    <property type="entry name" value="Nudix_hydrolase"/>
</dbReference>
<dbReference type="InterPro" id="IPR020084">
    <property type="entry name" value="NUDIX_hydrolase_CS"/>
</dbReference>
<dbReference type="KEGG" id="ppd:Ppro_3170"/>
<accession>A1ATU3</accession>
<dbReference type="STRING" id="338966.Ppro_3170"/>
<dbReference type="Gene3D" id="3.90.79.10">
    <property type="entry name" value="Nucleoside Triphosphate Pyrophosphohydrolase"/>
    <property type="match status" value="1"/>
</dbReference>
<dbReference type="PROSITE" id="PS00893">
    <property type="entry name" value="NUDIX_BOX"/>
    <property type="match status" value="1"/>
</dbReference>
<dbReference type="HOGENOM" id="CLU_037162_20_2_7"/>
<dbReference type="InterPro" id="IPR000086">
    <property type="entry name" value="NUDIX_hydrolase_dom"/>
</dbReference>
<dbReference type="PROSITE" id="PS51462">
    <property type="entry name" value="NUDIX"/>
    <property type="match status" value="1"/>
</dbReference>
<sequence length="179" mass="20174">MGRFSMPLFLIPAPQFPDTFLTTALPMKKKRFKKEHIVTSVVAVIVDEEERVLLTRRSIPPFKNLWVMPGGKIDLGEPILDALKREVREEVGIEVDVDDLIDVFEHVTPGEDKYHFVIIYYLCRPLSCSIVHNEDEVSEVAWVAFPDLAGYHLAEGAGFILEKVIPKFRKSGVSGSAHA</sequence>
<dbReference type="PANTHER" id="PTHR43736:SF1">
    <property type="entry name" value="DIHYDRONEOPTERIN TRIPHOSPHATE DIPHOSPHATASE"/>
    <property type="match status" value="1"/>
</dbReference>
<keyword evidence="5" id="KW-1185">Reference proteome</keyword>
<dbReference type="PRINTS" id="PR00502">
    <property type="entry name" value="NUDIXFAMILY"/>
</dbReference>
<evidence type="ECO:0000256" key="1">
    <source>
        <dbReference type="ARBA" id="ARBA00022801"/>
    </source>
</evidence>
<dbReference type="eggNOG" id="COG1051">
    <property type="taxonomic scope" value="Bacteria"/>
</dbReference>
<comment type="similarity">
    <text evidence="2">Belongs to the Nudix hydrolase family.</text>
</comment>
<name>A1ATU3_PELPD</name>
<gene>
    <name evidence="4" type="ordered locus">Ppro_3170</name>
</gene>
<keyword evidence="1 2" id="KW-0378">Hydrolase</keyword>
<evidence type="ECO:0000313" key="4">
    <source>
        <dbReference type="EMBL" id="ABL00764.1"/>
    </source>
</evidence>
<dbReference type="GO" id="GO:0016787">
    <property type="term" value="F:hydrolase activity"/>
    <property type="evidence" value="ECO:0007669"/>
    <property type="project" value="UniProtKB-KW"/>
</dbReference>
<evidence type="ECO:0000256" key="2">
    <source>
        <dbReference type="RuleBase" id="RU003476"/>
    </source>
</evidence>
<dbReference type="SUPFAM" id="SSF55811">
    <property type="entry name" value="Nudix"/>
    <property type="match status" value="1"/>
</dbReference>